<dbReference type="KEGG" id="dgi:Desgi_2492"/>
<gene>
    <name evidence="1" type="ORF">Desgi_2492</name>
</gene>
<proteinExistence type="predicted"/>
<name>R4KMW3_9FIRM</name>
<keyword evidence="2" id="KW-1185">Reference proteome</keyword>
<dbReference type="AlphaFoldDB" id="R4KMW3"/>
<dbReference type="RefSeq" id="WP_006521628.1">
    <property type="nucleotide sequence ID" value="NC_021184.1"/>
</dbReference>
<dbReference type="EMBL" id="CP003273">
    <property type="protein sequence ID" value="AGL01900.1"/>
    <property type="molecule type" value="Genomic_DNA"/>
</dbReference>
<protein>
    <submittedName>
        <fullName evidence="1">Uncharacterized protein</fullName>
    </submittedName>
</protein>
<dbReference type="Proteomes" id="UP000013520">
    <property type="component" value="Chromosome"/>
</dbReference>
<sequence length="261" mass="30154">MKKIKFLATCFTIFLAFVGGYFLTNKVFTTAQAGEEKEPPTHRIHSLDEMIKDPILANAMHTNDNYKFLYGKVRQKGDKGESFAEVWINQNGDGKYKVIWYRDVNDSENVYESTNRGDKVKTTLKKHGKVEITDSLKKMKLPTPEKRLQNAVYPNWNGTFTGTIVDSLIHPESDIQSLFLRSKVSNDGVVEILGRKVTKFIVDPQYKKDKVDTGHYEYYFDNETGILLKIISYDGNEVKEETCFEELEFKVINDNKFDFKL</sequence>
<dbReference type="OrthoDB" id="2666201at2"/>
<accession>R4KMW3</accession>
<evidence type="ECO:0000313" key="2">
    <source>
        <dbReference type="Proteomes" id="UP000013520"/>
    </source>
</evidence>
<organism evidence="1 2">
    <name type="scientific">Desulfoscipio gibsoniae DSM 7213</name>
    <dbReference type="NCBI Taxonomy" id="767817"/>
    <lineage>
        <taxon>Bacteria</taxon>
        <taxon>Bacillati</taxon>
        <taxon>Bacillota</taxon>
        <taxon>Clostridia</taxon>
        <taxon>Eubacteriales</taxon>
        <taxon>Desulfallaceae</taxon>
        <taxon>Desulfoscipio</taxon>
    </lineage>
</organism>
<dbReference type="HOGENOM" id="CLU_1064464_0_0_9"/>
<evidence type="ECO:0000313" key="1">
    <source>
        <dbReference type="EMBL" id="AGL01900.1"/>
    </source>
</evidence>
<reference evidence="1 2" key="1">
    <citation type="submission" date="2012-01" db="EMBL/GenBank/DDBJ databases">
        <title>Complete sequence of Desulfotomaculum gibsoniae DSM 7213.</title>
        <authorList>
            <consortium name="US DOE Joint Genome Institute"/>
            <person name="Lucas S."/>
            <person name="Han J."/>
            <person name="Lapidus A."/>
            <person name="Cheng J.-F."/>
            <person name="Goodwin L."/>
            <person name="Pitluck S."/>
            <person name="Peters L."/>
            <person name="Ovchinnikova G."/>
            <person name="Teshima H."/>
            <person name="Detter J.C."/>
            <person name="Han C."/>
            <person name="Tapia R."/>
            <person name="Land M."/>
            <person name="Hauser L."/>
            <person name="Kyrpides N."/>
            <person name="Ivanova N."/>
            <person name="Pagani I."/>
            <person name="Parshina S."/>
            <person name="Plugge C."/>
            <person name="Muyzer G."/>
            <person name="Kuever J."/>
            <person name="Ivanova A."/>
            <person name="Nazina T."/>
            <person name="Klenk H.-P."/>
            <person name="Brambilla E."/>
            <person name="Spring S."/>
            <person name="Stams A.F."/>
            <person name="Woyke T."/>
        </authorList>
    </citation>
    <scope>NUCLEOTIDE SEQUENCE [LARGE SCALE GENOMIC DNA]</scope>
    <source>
        <strain evidence="1 2">DSM 7213</strain>
    </source>
</reference>